<gene>
    <name evidence="1" type="ORF">METZ01_LOCUS311720</name>
</gene>
<protein>
    <recommendedName>
        <fullName evidence="2">Sulfotransferase domain-containing protein</fullName>
    </recommendedName>
</protein>
<reference evidence="1" key="1">
    <citation type="submission" date="2018-05" db="EMBL/GenBank/DDBJ databases">
        <authorList>
            <person name="Lanie J.A."/>
            <person name="Ng W.-L."/>
            <person name="Kazmierczak K.M."/>
            <person name="Andrzejewski T.M."/>
            <person name="Davidsen T.M."/>
            <person name="Wayne K.J."/>
            <person name="Tettelin H."/>
            <person name="Glass J.I."/>
            <person name="Rusch D."/>
            <person name="Podicherti R."/>
            <person name="Tsui H.-C.T."/>
            <person name="Winkler M.E."/>
        </authorList>
    </citation>
    <scope>NUCLEOTIDE SEQUENCE</scope>
</reference>
<name>A0A382NCT9_9ZZZZ</name>
<accession>A0A382NCT9</accession>
<proteinExistence type="predicted"/>
<evidence type="ECO:0000313" key="1">
    <source>
        <dbReference type="EMBL" id="SVC58866.1"/>
    </source>
</evidence>
<evidence type="ECO:0008006" key="2">
    <source>
        <dbReference type="Google" id="ProtNLM"/>
    </source>
</evidence>
<sequence length="289" mass="34209">MSKIYLVCTRSAISASALTYIINQSPQFYNVVHNNLWLNEAGSKFKDATVIEDWWNIPKSFEKTYNHDVRNNENIKLETLQNLCYEWENLHTGKHIALFTHATNTADIIKWRNEHELPITVVTTIMGKNCYRYMDLFLKREYSDEMNKFVSLFDTWKYVYNQFLSQDVTWAEHADVVLAMDDWLDNPAVTYFALGIFHNYNMKIWVEEYKMANGYEEWDLSLTGTTNRLKTMCYIFGKYEGLFQYTQEKRLFALATLESGKSYEENEITDIQQIVDNTQKIIRKQLTLT</sequence>
<organism evidence="1">
    <name type="scientific">marine metagenome</name>
    <dbReference type="NCBI Taxonomy" id="408172"/>
    <lineage>
        <taxon>unclassified sequences</taxon>
        <taxon>metagenomes</taxon>
        <taxon>ecological metagenomes</taxon>
    </lineage>
</organism>
<dbReference type="AlphaFoldDB" id="A0A382NCT9"/>
<dbReference type="EMBL" id="UINC01099525">
    <property type="protein sequence ID" value="SVC58866.1"/>
    <property type="molecule type" value="Genomic_DNA"/>
</dbReference>